<evidence type="ECO:0000313" key="1">
    <source>
        <dbReference type="EMBL" id="SYV95741.1"/>
    </source>
</evidence>
<organism evidence="1 2">
    <name type="scientific">Mycoplasmoides gallisepticum</name>
    <name type="common">Mycoplasma gallisepticum</name>
    <dbReference type="NCBI Taxonomy" id="2096"/>
    <lineage>
        <taxon>Bacteria</taxon>
        <taxon>Bacillati</taxon>
        <taxon>Mycoplasmatota</taxon>
        <taxon>Mycoplasmoidales</taxon>
        <taxon>Mycoplasmoidaceae</taxon>
        <taxon>Mycoplasmoides</taxon>
    </lineage>
</organism>
<dbReference type="AlphaFoldDB" id="A0A3B0Q4E6"/>
<sequence>MSSLVIKSLDNLTIFKLASLIFNPLNERIIGASEKSQTTGLPPLPW</sequence>
<name>A0A3B0Q4E6_MYCGL</name>
<proteinExistence type="predicted"/>
<dbReference type="EMBL" id="LS991952">
    <property type="protein sequence ID" value="SYV95741.1"/>
    <property type="molecule type" value="Genomic_DNA"/>
</dbReference>
<gene>
    <name evidence="1" type="ORF">NCTC10115_01562</name>
</gene>
<evidence type="ECO:0000313" key="2">
    <source>
        <dbReference type="Proteomes" id="UP000260136"/>
    </source>
</evidence>
<accession>A0A3B0Q4E6</accession>
<protein>
    <submittedName>
        <fullName evidence="1">Uncharacterized protein</fullName>
    </submittedName>
</protein>
<dbReference type="Proteomes" id="UP000260136">
    <property type="component" value="Chromosome"/>
</dbReference>
<feature type="non-terminal residue" evidence="1">
    <location>
        <position position="46"/>
    </location>
</feature>
<reference evidence="2" key="1">
    <citation type="submission" date="2018-06" db="EMBL/GenBank/DDBJ databases">
        <authorList>
            <consortium name="Pathogen Informatics"/>
        </authorList>
    </citation>
    <scope>NUCLEOTIDE SEQUENCE [LARGE SCALE GENOMIC DNA]</scope>
    <source>
        <strain evidence="2">NCTC10115</strain>
    </source>
</reference>